<sequence length="129" mass="14332">MATWEIWKSRCVNVFQNVYVDPAKTASFIDYSVDRIQNIASTYSNLQHARIHPTIWIPPGKGSTKINVDISYKSADSPIGIGFIFRDYKGSFILAGIVAGNVGSSEEAECWGILAAIRQGIQQHLEHAY</sequence>
<protein>
    <submittedName>
        <fullName evidence="1">Uncharacterized protein</fullName>
    </submittedName>
</protein>
<dbReference type="AlphaFoldDB" id="A0A7J6X7N3"/>
<dbReference type="Proteomes" id="UP000554482">
    <property type="component" value="Unassembled WGS sequence"/>
</dbReference>
<gene>
    <name evidence="1" type="ORF">FRX31_005546</name>
</gene>
<dbReference type="InterPro" id="IPR052929">
    <property type="entry name" value="RNase_H-like_EbsB-rel"/>
</dbReference>
<dbReference type="EMBL" id="JABWDY010004850">
    <property type="protein sequence ID" value="KAF5204865.1"/>
    <property type="molecule type" value="Genomic_DNA"/>
</dbReference>
<keyword evidence="2" id="KW-1185">Reference proteome</keyword>
<evidence type="ECO:0000313" key="2">
    <source>
        <dbReference type="Proteomes" id="UP000554482"/>
    </source>
</evidence>
<dbReference type="PANTHER" id="PTHR47074">
    <property type="entry name" value="BNAC02G40300D PROTEIN"/>
    <property type="match status" value="1"/>
</dbReference>
<accession>A0A7J6X7N3</accession>
<organism evidence="1 2">
    <name type="scientific">Thalictrum thalictroides</name>
    <name type="common">Rue-anemone</name>
    <name type="synonym">Anemone thalictroides</name>
    <dbReference type="NCBI Taxonomy" id="46969"/>
    <lineage>
        <taxon>Eukaryota</taxon>
        <taxon>Viridiplantae</taxon>
        <taxon>Streptophyta</taxon>
        <taxon>Embryophyta</taxon>
        <taxon>Tracheophyta</taxon>
        <taxon>Spermatophyta</taxon>
        <taxon>Magnoliopsida</taxon>
        <taxon>Ranunculales</taxon>
        <taxon>Ranunculaceae</taxon>
        <taxon>Thalictroideae</taxon>
        <taxon>Thalictrum</taxon>
    </lineage>
</organism>
<proteinExistence type="predicted"/>
<reference evidence="1 2" key="1">
    <citation type="submission" date="2020-06" db="EMBL/GenBank/DDBJ databases">
        <title>Transcriptomic and genomic resources for Thalictrum thalictroides and T. hernandezii: Facilitating candidate gene discovery in an emerging model plant lineage.</title>
        <authorList>
            <person name="Arias T."/>
            <person name="Riano-Pachon D.M."/>
            <person name="Di Stilio V.S."/>
        </authorList>
    </citation>
    <scope>NUCLEOTIDE SEQUENCE [LARGE SCALE GENOMIC DNA]</scope>
    <source>
        <strain evidence="2">cv. WT478/WT964</strain>
        <tissue evidence="1">Leaves</tissue>
    </source>
</reference>
<comment type="caution">
    <text evidence="1">The sequence shown here is derived from an EMBL/GenBank/DDBJ whole genome shotgun (WGS) entry which is preliminary data.</text>
</comment>
<dbReference type="OrthoDB" id="1297712at2759"/>
<dbReference type="PANTHER" id="PTHR47074:SF11">
    <property type="entry name" value="REVERSE TRANSCRIPTASE-LIKE PROTEIN"/>
    <property type="match status" value="1"/>
</dbReference>
<name>A0A7J6X7N3_THATH</name>
<evidence type="ECO:0000313" key="1">
    <source>
        <dbReference type="EMBL" id="KAF5204865.1"/>
    </source>
</evidence>